<dbReference type="STRING" id="1073327.SAMN04488108_1387"/>
<evidence type="ECO:0000256" key="3">
    <source>
        <dbReference type="ARBA" id="ARBA00022692"/>
    </source>
</evidence>
<evidence type="ECO:0000256" key="2">
    <source>
        <dbReference type="ARBA" id="ARBA00022475"/>
    </source>
</evidence>
<feature type="transmembrane region" description="Helical" evidence="6">
    <location>
        <begin position="95"/>
        <end position="116"/>
    </location>
</feature>
<name>A0A1M7Z994_9BACT</name>
<proteinExistence type="predicted"/>
<feature type="transmembrane region" description="Helical" evidence="6">
    <location>
        <begin position="21"/>
        <end position="50"/>
    </location>
</feature>
<accession>A0A1M7Z994</accession>
<feature type="transmembrane region" description="Helical" evidence="6">
    <location>
        <begin position="242"/>
        <end position="267"/>
    </location>
</feature>
<feature type="transmembrane region" description="Helical" evidence="6">
    <location>
        <begin position="211"/>
        <end position="230"/>
    </location>
</feature>
<dbReference type="OrthoDB" id="9797028at2"/>
<dbReference type="EMBL" id="FRXN01000002">
    <property type="protein sequence ID" value="SHO61508.1"/>
    <property type="molecule type" value="Genomic_DNA"/>
</dbReference>
<dbReference type="RefSeq" id="WP_073571056.1">
    <property type="nucleotide sequence ID" value="NZ_FRXN01000002.1"/>
</dbReference>
<dbReference type="NCBIfam" id="TIGR00765">
    <property type="entry name" value="yihY_not_rbn"/>
    <property type="match status" value="1"/>
</dbReference>
<dbReference type="PANTHER" id="PTHR30213:SF1">
    <property type="entry name" value="INNER MEMBRANE PROTEIN YHJD"/>
    <property type="match status" value="1"/>
</dbReference>
<feature type="transmembrane region" description="Helical" evidence="6">
    <location>
        <begin position="137"/>
        <end position="163"/>
    </location>
</feature>
<dbReference type="AlphaFoldDB" id="A0A1M7Z994"/>
<protein>
    <submittedName>
        <fullName evidence="7">Membrane protein</fullName>
    </submittedName>
</protein>
<keyword evidence="3 6" id="KW-0812">Transmembrane</keyword>
<evidence type="ECO:0000256" key="4">
    <source>
        <dbReference type="ARBA" id="ARBA00022989"/>
    </source>
</evidence>
<evidence type="ECO:0000313" key="8">
    <source>
        <dbReference type="Proteomes" id="UP000184609"/>
    </source>
</evidence>
<reference evidence="8" key="1">
    <citation type="submission" date="2016-12" db="EMBL/GenBank/DDBJ databases">
        <authorList>
            <person name="Varghese N."/>
            <person name="Submissions S."/>
        </authorList>
    </citation>
    <scope>NUCLEOTIDE SEQUENCE [LARGE SCALE GENOMIC DNA]</scope>
    <source>
        <strain evidence="8">DSM 25035</strain>
    </source>
</reference>
<dbReference type="Pfam" id="PF03631">
    <property type="entry name" value="Virul_fac_BrkB"/>
    <property type="match status" value="1"/>
</dbReference>
<comment type="subcellular location">
    <subcellularLocation>
        <location evidence="1">Cell membrane</location>
        <topology evidence="1">Multi-pass membrane protein</topology>
    </subcellularLocation>
</comment>
<sequence>MKGAWRIVKESFSSFIKEDAFTYSASISFYTMLSLPAVLIIVVSIAAVLYEENRIQQELIHQFSVLIGYNTSDQIESILSQNTINEDSSLLARSIGIGTLIFSSTSVFISLQLAINKIWQIEAKPERAWLQYIINRLLSFAMVLGIGFVLLVSLVIEALLVLFKNYLQRWNDQLSAILLEFASEVISFGIVVLIFSLMFKVLPDAKLRWRDVWVGGLITAVLFVIGKWLIGLYLGASTLTSLYGASGSLVVLLVWTYYASLIFLFGAKITHVYTKHRERKLETYESAVEVRTIKIEKNTNS</sequence>
<feature type="transmembrane region" description="Helical" evidence="6">
    <location>
        <begin position="175"/>
        <end position="199"/>
    </location>
</feature>
<evidence type="ECO:0000256" key="1">
    <source>
        <dbReference type="ARBA" id="ARBA00004651"/>
    </source>
</evidence>
<evidence type="ECO:0000256" key="5">
    <source>
        <dbReference type="ARBA" id="ARBA00023136"/>
    </source>
</evidence>
<dbReference type="PIRSF" id="PIRSF035875">
    <property type="entry name" value="RNase_BN"/>
    <property type="match status" value="1"/>
</dbReference>
<keyword evidence="8" id="KW-1185">Reference proteome</keyword>
<dbReference type="PANTHER" id="PTHR30213">
    <property type="entry name" value="INNER MEMBRANE PROTEIN YHJD"/>
    <property type="match status" value="1"/>
</dbReference>
<dbReference type="InterPro" id="IPR017039">
    <property type="entry name" value="Virul_fac_BrkB"/>
</dbReference>
<keyword evidence="2" id="KW-1003">Cell membrane</keyword>
<evidence type="ECO:0000313" key="7">
    <source>
        <dbReference type="EMBL" id="SHO61508.1"/>
    </source>
</evidence>
<dbReference type="GO" id="GO:0005886">
    <property type="term" value="C:plasma membrane"/>
    <property type="evidence" value="ECO:0007669"/>
    <property type="project" value="UniProtKB-SubCell"/>
</dbReference>
<organism evidence="7 8">
    <name type="scientific">Algoriphagus zhangzhouensis</name>
    <dbReference type="NCBI Taxonomy" id="1073327"/>
    <lineage>
        <taxon>Bacteria</taxon>
        <taxon>Pseudomonadati</taxon>
        <taxon>Bacteroidota</taxon>
        <taxon>Cytophagia</taxon>
        <taxon>Cytophagales</taxon>
        <taxon>Cyclobacteriaceae</taxon>
        <taxon>Algoriphagus</taxon>
    </lineage>
</organism>
<gene>
    <name evidence="7" type="ORF">SAMN04488108_1387</name>
</gene>
<dbReference type="Proteomes" id="UP000184609">
    <property type="component" value="Unassembled WGS sequence"/>
</dbReference>
<keyword evidence="5 6" id="KW-0472">Membrane</keyword>
<keyword evidence="4 6" id="KW-1133">Transmembrane helix</keyword>
<evidence type="ECO:0000256" key="6">
    <source>
        <dbReference type="SAM" id="Phobius"/>
    </source>
</evidence>